<evidence type="ECO:0000313" key="1">
    <source>
        <dbReference type="EMBL" id="EEP68519.1"/>
    </source>
</evidence>
<dbReference type="Proteomes" id="UP000003009">
    <property type="component" value="Unassembled WGS sequence"/>
</dbReference>
<name>C4GHT1_9NEIS</name>
<dbReference type="AlphaFoldDB" id="C4GHT1"/>
<dbReference type="InterPro" id="IPR025850">
    <property type="entry name" value="SUKH-3"/>
</dbReference>
<dbReference type="RefSeq" id="WP_003793782.1">
    <property type="nucleotide sequence ID" value="NZ_GG665871.1"/>
</dbReference>
<evidence type="ECO:0008006" key="3">
    <source>
        <dbReference type="Google" id="ProtNLM"/>
    </source>
</evidence>
<dbReference type="HOGENOM" id="CLU_1803606_0_0_4"/>
<accession>C4GHT1</accession>
<reference evidence="1" key="1">
    <citation type="submission" date="2009-04" db="EMBL/GenBank/DDBJ databases">
        <authorList>
            <person name="Weinstock G."/>
            <person name="Sodergren E."/>
            <person name="Clifton S."/>
            <person name="Fulton L."/>
            <person name="Fulton B."/>
            <person name="Courtney L."/>
            <person name="Fronick C."/>
            <person name="Harrison M."/>
            <person name="Strong C."/>
            <person name="Farmer C."/>
            <person name="Delahaunty K."/>
            <person name="Markovic C."/>
            <person name="Hall O."/>
            <person name="Minx P."/>
            <person name="Tomlinson C."/>
            <person name="Mitreva M."/>
            <person name="Nelson J."/>
            <person name="Hou S."/>
            <person name="Wollam A."/>
            <person name="Pepin K.H."/>
            <person name="Johnson M."/>
            <person name="Bhonagiri V."/>
            <person name="Nash W.E."/>
            <person name="Warren W."/>
            <person name="Chinwalla A."/>
            <person name="Mardis E.R."/>
            <person name="Wilson R.K."/>
        </authorList>
    </citation>
    <scope>NUCLEOTIDE SEQUENCE [LARGE SCALE GENOMIC DNA]</scope>
    <source>
        <strain evidence="1">ATCC 51147</strain>
    </source>
</reference>
<keyword evidence="2" id="KW-1185">Reference proteome</keyword>
<dbReference type="EMBL" id="ACJW02000002">
    <property type="protein sequence ID" value="EEP68519.1"/>
    <property type="molecule type" value="Genomic_DNA"/>
</dbReference>
<comment type="caution">
    <text evidence="1">The sequence shown here is derived from an EMBL/GenBank/DDBJ whole genome shotgun (WGS) entry which is preliminary data.</text>
</comment>
<dbReference type="OrthoDB" id="9816011at2"/>
<evidence type="ECO:0000313" key="2">
    <source>
        <dbReference type="Proteomes" id="UP000003009"/>
    </source>
</evidence>
<gene>
    <name evidence="1" type="ORF">GCWU000324_00419</name>
</gene>
<protein>
    <recommendedName>
        <fullName evidence="3">SUKH-3 immunity protein</fullName>
    </recommendedName>
</protein>
<proteinExistence type="predicted"/>
<dbReference type="STRING" id="629741.GCWU000324_00419"/>
<sequence length="143" mass="15958">MSRFNAKTLQVLRQAGWHPNRRTDIAAIAARAAACGYEIGENVRAFVREFDGLSVGYPNGNFLFEFRARSEYCSREWFLEIANMVGENGLVVGSTPAVFLIIGESGRMYGYCDDIGETYLVGACMDEGVEFVCRRGNPFKHPL</sequence>
<dbReference type="GeneID" id="84907173"/>
<organism evidence="1 2">
    <name type="scientific">Kingella oralis ATCC 51147</name>
    <dbReference type="NCBI Taxonomy" id="629741"/>
    <lineage>
        <taxon>Bacteria</taxon>
        <taxon>Pseudomonadati</taxon>
        <taxon>Pseudomonadota</taxon>
        <taxon>Betaproteobacteria</taxon>
        <taxon>Neisseriales</taxon>
        <taxon>Neisseriaceae</taxon>
        <taxon>Kingella</taxon>
    </lineage>
</organism>
<dbReference type="Pfam" id="PF14433">
    <property type="entry name" value="SUKH-3"/>
    <property type="match status" value="1"/>
</dbReference>